<dbReference type="Pfam" id="PF24883">
    <property type="entry name" value="NPHP3_N"/>
    <property type="match status" value="1"/>
</dbReference>
<evidence type="ECO:0000256" key="4">
    <source>
        <dbReference type="SAM" id="MobiDB-lite"/>
    </source>
</evidence>
<reference evidence="7 8" key="1">
    <citation type="journal article" date="2024" name="IMA Fungus">
        <title>Apiospora arundinis, a panoply of carbohydrate-active enzymes and secondary metabolites.</title>
        <authorList>
            <person name="Sorensen T."/>
            <person name="Petersen C."/>
            <person name="Muurmann A.T."/>
            <person name="Christiansen J.V."/>
            <person name="Brundto M.L."/>
            <person name="Overgaard C.K."/>
            <person name="Boysen A.T."/>
            <person name="Wollenberg R.D."/>
            <person name="Larsen T.O."/>
            <person name="Sorensen J.L."/>
            <person name="Nielsen K.L."/>
            <person name="Sondergaard T.E."/>
        </authorList>
    </citation>
    <scope>NUCLEOTIDE SEQUENCE [LARGE SCALE GENOMIC DNA]</scope>
    <source>
        <strain evidence="7 8">AAU 773</strain>
    </source>
</reference>
<organism evidence="7 8">
    <name type="scientific">Apiospora arundinis</name>
    <dbReference type="NCBI Taxonomy" id="335852"/>
    <lineage>
        <taxon>Eukaryota</taxon>
        <taxon>Fungi</taxon>
        <taxon>Dikarya</taxon>
        <taxon>Ascomycota</taxon>
        <taxon>Pezizomycotina</taxon>
        <taxon>Sordariomycetes</taxon>
        <taxon>Xylariomycetidae</taxon>
        <taxon>Amphisphaeriales</taxon>
        <taxon>Apiosporaceae</taxon>
        <taxon>Apiospora</taxon>
    </lineage>
</organism>
<keyword evidence="8" id="KW-1185">Reference proteome</keyword>
<evidence type="ECO:0000313" key="7">
    <source>
        <dbReference type="EMBL" id="KAK8877786.1"/>
    </source>
</evidence>
<dbReference type="PROSITE" id="PS50082">
    <property type="entry name" value="WD_REPEATS_2"/>
    <property type="match status" value="10"/>
</dbReference>
<feature type="repeat" description="WD" evidence="3">
    <location>
        <begin position="1060"/>
        <end position="1094"/>
    </location>
</feature>
<feature type="repeat" description="WD" evidence="3">
    <location>
        <begin position="1488"/>
        <end position="1518"/>
    </location>
</feature>
<keyword evidence="1 3" id="KW-0853">WD repeat</keyword>
<feature type="domain" description="NWD NACHT-NTPase N-terminal" evidence="5">
    <location>
        <begin position="97"/>
        <end position="325"/>
    </location>
</feature>
<dbReference type="PANTHER" id="PTHR44019:SF8">
    <property type="entry name" value="POC1 CENTRIOLAR PROTEIN HOMOLOG"/>
    <property type="match status" value="1"/>
</dbReference>
<evidence type="ECO:0000313" key="8">
    <source>
        <dbReference type="Proteomes" id="UP001390339"/>
    </source>
</evidence>
<dbReference type="PANTHER" id="PTHR44019">
    <property type="entry name" value="WD REPEAT-CONTAINING PROTEIN 55"/>
    <property type="match status" value="1"/>
</dbReference>
<dbReference type="Gene3D" id="2.130.10.10">
    <property type="entry name" value="YVTN repeat-like/Quinoprotein amine dehydrogenase"/>
    <property type="match status" value="4"/>
</dbReference>
<dbReference type="InterPro" id="IPR001680">
    <property type="entry name" value="WD40_rpt"/>
</dbReference>
<dbReference type="SUPFAM" id="SSF50978">
    <property type="entry name" value="WD40 repeat-like"/>
    <property type="match status" value="1"/>
</dbReference>
<evidence type="ECO:0000256" key="3">
    <source>
        <dbReference type="PROSITE-ProRule" id="PRU00221"/>
    </source>
</evidence>
<dbReference type="InterPro" id="IPR036322">
    <property type="entry name" value="WD40_repeat_dom_sf"/>
</dbReference>
<dbReference type="InterPro" id="IPR011047">
    <property type="entry name" value="Quinoprotein_ADH-like_sf"/>
</dbReference>
<feature type="compositionally biased region" description="Polar residues" evidence="4">
    <location>
        <begin position="79"/>
        <end position="89"/>
    </location>
</feature>
<keyword evidence="2" id="KW-0677">Repeat</keyword>
<dbReference type="Gene3D" id="3.40.50.300">
    <property type="entry name" value="P-loop containing nucleotide triphosphate hydrolases"/>
    <property type="match status" value="1"/>
</dbReference>
<feature type="repeat" description="WD" evidence="3">
    <location>
        <begin position="1312"/>
        <end position="1346"/>
    </location>
</feature>
<comment type="caution">
    <text evidence="7">The sequence shown here is derived from an EMBL/GenBank/DDBJ whole genome shotgun (WGS) entry which is preliminary data.</text>
</comment>
<feature type="repeat" description="WD" evidence="3">
    <location>
        <begin position="1012"/>
        <end position="1053"/>
    </location>
</feature>
<protein>
    <submittedName>
        <fullName evidence="7">G-protein beta wd-40 repeats containing</fullName>
    </submittedName>
</protein>
<dbReference type="Proteomes" id="UP001390339">
    <property type="component" value="Unassembled WGS sequence"/>
</dbReference>
<dbReference type="InterPro" id="IPR031359">
    <property type="entry name" value="NACHT_N"/>
</dbReference>
<evidence type="ECO:0000256" key="2">
    <source>
        <dbReference type="ARBA" id="ARBA00022737"/>
    </source>
</evidence>
<dbReference type="InterPro" id="IPR050505">
    <property type="entry name" value="WDR55/POC1"/>
</dbReference>
<dbReference type="InterPro" id="IPR056884">
    <property type="entry name" value="NPHP3-like_N"/>
</dbReference>
<dbReference type="InterPro" id="IPR015943">
    <property type="entry name" value="WD40/YVTN_repeat-like_dom_sf"/>
</dbReference>
<feature type="repeat" description="WD" evidence="3">
    <location>
        <begin position="1519"/>
        <end position="1560"/>
    </location>
</feature>
<evidence type="ECO:0000259" key="5">
    <source>
        <dbReference type="Pfam" id="PF17100"/>
    </source>
</evidence>
<dbReference type="PRINTS" id="PR00320">
    <property type="entry name" value="GPROTEINBRPT"/>
</dbReference>
<dbReference type="CDD" id="cd00200">
    <property type="entry name" value="WD40"/>
    <property type="match status" value="2"/>
</dbReference>
<dbReference type="SMART" id="SM00320">
    <property type="entry name" value="WD40"/>
    <property type="match status" value="12"/>
</dbReference>
<feature type="repeat" description="WD" evidence="3">
    <location>
        <begin position="1268"/>
        <end position="1304"/>
    </location>
</feature>
<dbReference type="SUPFAM" id="SSF50998">
    <property type="entry name" value="Quinoprotein alcohol dehydrogenase-like"/>
    <property type="match status" value="1"/>
</dbReference>
<dbReference type="Pfam" id="PF00400">
    <property type="entry name" value="WD40"/>
    <property type="match status" value="9"/>
</dbReference>
<dbReference type="InterPro" id="IPR020472">
    <property type="entry name" value="WD40_PAC1"/>
</dbReference>
<gene>
    <name evidence="7" type="ORF">PGQ11_002732</name>
</gene>
<feature type="repeat" description="WD" evidence="3">
    <location>
        <begin position="1561"/>
        <end position="1602"/>
    </location>
</feature>
<feature type="repeat" description="WD" evidence="3">
    <location>
        <begin position="1388"/>
        <end position="1430"/>
    </location>
</feature>
<feature type="repeat" description="WD" evidence="3">
    <location>
        <begin position="970"/>
        <end position="1011"/>
    </location>
</feature>
<evidence type="ECO:0000256" key="1">
    <source>
        <dbReference type="ARBA" id="ARBA00022574"/>
    </source>
</evidence>
<feature type="region of interest" description="Disordered" evidence="4">
    <location>
        <begin position="14"/>
        <end position="91"/>
    </location>
</feature>
<dbReference type="SUPFAM" id="SSF52540">
    <property type="entry name" value="P-loop containing nucleoside triphosphate hydrolases"/>
    <property type="match status" value="1"/>
</dbReference>
<accession>A0ABR2JJ07</accession>
<feature type="repeat" description="WD" evidence="3">
    <location>
        <begin position="1143"/>
        <end position="1184"/>
    </location>
</feature>
<dbReference type="PROSITE" id="PS00678">
    <property type="entry name" value="WD_REPEATS_1"/>
    <property type="match status" value="3"/>
</dbReference>
<sequence length="1717" mass="192688">MGVSKALKRLISHHGRSNTGNNHADGGPAEQAPVLADNGSSSIPAAVPNPLPFTDQRISQPISESHFASSGPSLIPTPHSDSTHTQITPVASDAGPSLWSRAYEALRIEDAQLVDQYERLLSRELEDYCSSNTVHQQDLDNTENRIDANTYDRRAQLQIITDQGLRRMDQKQIKYTIFGHVFVLGNQVAQAVKIIQATKGLVEEAVKVSPEASIAWAGVCVLLPLLSNSSAAEEANREGLSYVTSRMRYYVELESLLWPENLHGLALKAEFESFMIELYRCILEFQIKTVLRFYRRWLANTGRDLVLHDDWKGILSKIKTLERSVYDESIRISTIASQRTLQAIWEGAEKQDSHMQSLLTIEEKQLAEQKRTNSQILENHPLSLPVVHEARYDSADMQDSSKCEGGTRTRIQETIARWADGEFGGNFFWLVGPAGTGKSTVARTVADSFARQNRLAAGYFFKRGEQGRNDTNRLFTTLAIQMAETIPSVKDCLQKSVPSLEKDALEKLSLEAQFDKLFPPNSLPLLDTTTRPRVVILDALDECERPDHLPRILGLLLKLCAVTQVRLRVIFTSRSAPYIIRAFEPLLRNNSARSLALNQAFSEDTKADIQNFLETRFADIRIKAGVDQDPWPTPEDLDRLVQMATTPEPLFVYAATVCRFVHDERRPKDPSRQLALWLEQDEGSKSQLHQIYDPILSQVFLHDEKEELDQKLEFLGSLVLLATPLPASSLAALLDMGNVSWWLRELHAVLDIPPEPQKPVRLLHKSFSDFLLGSDVSNAGLYGVDVKQTHTLLATKCIQRMAAGLQRDICGIRKLDASRHDVDEDTLDRCIPSELKYACLHWVGHLQSSGRLFHYDIHAFLYEHILHWIEVLSLIGRLQEGANSIRKLLELFKEHDNIPLEFIDFVRDAHRAILSFGRIVERKPLQTYSSMLLFSPVASKVRQRLWNQRMPELCDVHGVKSDWDAHLQTLEGHTKYITMVAFSPTKQILASASFDNTVRLWNPMTGIHLQTLEGHSDCVTAIAFSPNSEVLASGSSDQTVGIWDVITGARVQTLEAHTLIDAVAFSPNGDFLVSASQNASPQVWDVRTGEKLKETYLKHTDFGHIFPPDFSFSPDFIKCAASHHFYRTIQLWDIWTGAHHCTLTGHSDGVTAVVFSPDGKYLASGSLDHTVRLWNIRDGTQKHMFEDHDDAVGALAFSPDGQSLASASRRTIKILDTTTGMHQNTIIADDWIKTIAFSPNNQLLAVRTSTSTAIQLLENRIVTAETWGDRHDRPIKEMVLSPDGQRVATVSLDNTARLWDASTGLCKEILQVFHVTFSPDSKHLASFNFDGSVHIWAVENGAHQKSIDDQNNSVQAVAYSSDGQLVAHGISNTIKLYKTSTGACLHTLEGHSEDIVAMEFSPNSRILASYAEDDETIRLWDTETGTTQQIIEPLDTDDDFTLFFSPNSQLIALLGSYGIGCWEVATGAHHPEAQIWENIRKYKVCIAAFSPNNQFLAEVNEGSEMKIWDLATGRSQKTVIDPREELTSIIFSPDGHYIASISRRRAVLVWNAITFEQLHTLEVHDNFITMIRFSPDGQIIASASSNKTIQLWDTTMGVQLQMMHHDEGLIAGMTFLSSELVVSISKDDAWNLWCPTAFEFYSYDITPALQRTISDTVFRGVSLDLDEEWITNGSERLIWLPPEYRPYQGFRPTSWVNRDSALFIGCASGRVIRFRAG</sequence>
<dbReference type="EMBL" id="JAPCWZ010000002">
    <property type="protein sequence ID" value="KAK8877786.1"/>
    <property type="molecule type" value="Genomic_DNA"/>
</dbReference>
<name>A0ABR2JJ07_9PEZI</name>
<dbReference type="InterPro" id="IPR019775">
    <property type="entry name" value="WD40_repeat_CS"/>
</dbReference>
<dbReference type="PROSITE" id="PS50294">
    <property type="entry name" value="WD_REPEATS_REGION"/>
    <property type="match status" value="7"/>
</dbReference>
<evidence type="ECO:0000259" key="6">
    <source>
        <dbReference type="Pfam" id="PF24883"/>
    </source>
</evidence>
<proteinExistence type="predicted"/>
<dbReference type="InterPro" id="IPR027417">
    <property type="entry name" value="P-loop_NTPase"/>
</dbReference>
<dbReference type="Pfam" id="PF17100">
    <property type="entry name" value="NACHT_N"/>
    <property type="match status" value="1"/>
</dbReference>
<feature type="compositionally biased region" description="Polar residues" evidence="4">
    <location>
        <begin position="56"/>
        <end position="72"/>
    </location>
</feature>
<feature type="domain" description="Nephrocystin 3-like N-terminal" evidence="6">
    <location>
        <begin position="413"/>
        <end position="574"/>
    </location>
</feature>